<dbReference type="OrthoDB" id="2388036at2"/>
<dbReference type="Pfam" id="PF09648">
    <property type="entry name" value="YycI"/>
    <property type="match status" value="1"/>
</dbReference>
<evidence type="ECO:0000313" key="3">
    <source>
        <dbReference type="Proteomes" id="UP000190188"/>
    </source>
</evidence>
<name>A0A1T2XGM4_9BACL</name>
<evidence type="ECO:0000259" key="1">
    <source>
        <dbReference type="Pfam" id="PF09648"/>
    </source>
</evidence>
<reference evidence="2 3" key="1">
    <citation type="submission" date="2017-01" db="EMBL/GenBank/DDBJ databases">
        <title>Genome analysis of Paenibacillus selenitrireducens ES3-24.</title>
        <authorList>
            <person name="Xu D."/>
            <person name="Yao R."/>
            <person name="Zheng S."/>
        </authorList>
    </citation>
    <scope>NUCLEOTIDE SEQUENCE [LARGE SCALE GENOMIC DNA]</scope>
    <source>
        <strain evidence="2 3">ES3-24</strain>
    </source>
</reference>
<accession>A0A1T2XGM4</accession>
<dbReference type="Proteomes" id="UP000190188">
    <property type="component" value="Unassembled WGS sequence"/>
</dbReference>
<dbReference type="InterPro" id="IPR018604">
    <property type="entry name" value="YycI-like"/>
</dbReference>
<dbReference type="EMBL" id="MSZX01000003">
    <property type="protein sequence ID" value="OPA79047.1"/>
    <property type="molecule type" value="Genomic_DNA"/>
</dbReference>
<comment type="caution">
    <text evidence="2">The sequence shown here is derived from an EMBL/GenBank/DDBJ whole genome shotgun (WGS) entry which is preliminary data.</text>
</comment>
<keyword evidence="3" id="KW-1185">Reference proteome</keyword>
<gene>
    <name evidence="2" type="ORF">BVG16_08055</name>
</gene>
<dbReference type="GO" id="GO:0016020">
    <property type="term" value="C:membrane"/>
    <property type="evidence" value="ECO:0007669"/>
    <property type="project" value="InterPro"/>
</dbReference>
<feature type="domain" description="Regulatory protein YycH-like" evidence="1">
    <location>
        <begin position="48"/>
        <end position="235"/>
    </location>
</feature>
<dbReference type="STRING" id="1324314.BVG16_08055"/>
<dbReference type="RefSeq" id="WP_078498047.1">
    <property type="nucleotide sequence ID" value="NZ_MSZX01000003.1"/>
</dbReference>
<proteinExistence type="predicted"/>
<sequence length="249" mass="28564">MDWGRAKSVLILAFLILNIILGYQLWLDVREQLTSNLDWTSLTEDTKLSMEKKSIQVQAKIPSETPALPERTFKFVDNVQEGQRIDLAKPVPSRLIFTEKELRKALKDQIPSIEQYSYDPLTSLDGIFALNYMLDGKWPMFEVRMELFYANQNILGYRENMVKELESKGKNEKQQKVISATNALDSLIGKYLPAGSIIKEVTLGYHGQVYNETLVTAPAWRFVLESGDIYYMNAISGEVYHPKGEEQKE</sequence>
<organism evidence="2 3">
    <name type="scientific">Paenibacillus selenitireducens</name>
    <dbReference type="NCBI Taxonomy" id="1324314"/>
    <lineage>
        <taxon>Bacteria</taxon>
        <taxon>Bacillati</taxon>
        <taxon>Bacillota</taxon>
        <taxon>Bacilli</taxon>
        <taxon>Bacillales</taxon>
        <taxon>Paenibacillaceae</taxon>
        <taxon>Paenibacillus</taxon>
    </lineage>
</organism>
<evidence type="ECO:0000313" key="2">
    <source>
        <dbReference type="EMBL" id="OPA79047.1"/>
    </source>
</evidence>
<protein>
    <recommendedName>
        <fullName evidence="1">Regulatory protein YycH-like domain-containing protein</fullName>
    </recommendedName>
</protein>
<dbReference type="AlphaFoldDB" id="A0A1T2XGM4"/>
<dbReference type="Gene3D" id="2.40.128.690">
    <property type="entry name" value="YycH protein, domain 3-like"/>
    <property type="match status" value="1"/>
</dbReference>